<dbReference type="Proteomes" id="UP000287033">
    <property type="component" value="Unassembled WGS sequence"/>
</dbReference>
<reference evidence="2 3" key="1">
    <citation type="journal article" date="2018" name="Nat. Ecol. Evol.">
        <title>Shark genomes provide insights into elasmobranch evolution and the origin of vertebrates.</title>
        <authorList>
            <person name="Hara Y"/>
            <person name="Yamaguchi K"/>
            <person name="Onimaru K"/>
            <person name="Kadota M"/>
            <person name="Koyanagi M"/>
            <person name="Keeley SD"/>
            <person name="Tatsumi K"/>
            <person name="Tanaka K"/>
            <person name="Motone F"/>
            <person name="Kageyama Y"/>
            <person name="Nozu R"/>
            <person name="Adachi N"/>
            <person name="Nishimura O"/>
            <person name="Nakagawa R"/>
            <person name="Tanegashima C"/>
            <person name="Kiyatake I"/>
            <person name="Matsumoto R"/>
            <person name="Murakumo K"/>
            <person name="Nishida K"/>
            <person name="Terakita A"/>
            <person name="Kuratani S"/>
            <person name="Sato K"/>
            <person name="Hyodo S Kuraku.S."/>
        </authorList>
    </citation>
    <scope>NUCLEOTIDE SEQUENCE [LARGE SCALE GENOMIC DNA]</scope>
</reference>
<proteinExistence type="predicted"/>
<sequence>MEGGFKKPWPLFGPCSEEGSGSNSRRRRRLSVGLLRRYPHSPAGCGSDAPLPRINCSRCARGRRPHCVRFRFR</sequence>
<comment type="caution">
    <text evidence="2">The sequence shown here is derived from an EMBL/GenBank/DDBJ whole genome shotgun (WGS) entry which is preliminary data.</text>
</comment>
<evidence type="ECO:0000256" key="1">
    <source>
        <dbReference type="SAM" id="MobiDB-lite"/>
    </source>
</evidence>
<feature type="non-terminal residue" evidence="2">
    <location>
        <position position="73"/>
    </location>
</feature>
<evidence type="ECO:0000313" key="2">
    <source>
        <dbReference type="EMBL" id="GCC44329.1"/>
    </source>
</evidence>
<gene>
    <name evidence="2" type="ORF">chiPu_0028755</name>
</gene>
<evidence type="ECO:0000313" key="3">
    <source>
        <dbReference type="Proteomes" id="UP000287033"/>
    </source>
</evidence>
<name>A0A401TNX5_CHIPU</name>
<protein>
    <submittedName>
        <fullName evidence="2">Uncharacterized protein</fullName>
    </submittedName>
</protein>
<dbReference type="EMBL" id="BEZZ01139073">
    <property type="protein sequence ID" value="GCC44329.1"/>
    <property type="molecule type" value="Genomic_DNA"/>
</dbReference>
<accession>A0A401TNX5</accession>
<keyword evidence="3" id="KW-1185">Reference proteome</keyword>
<dbReference type="AlphaFoldDB" id="A0A401TNX5"/>
<feature type="region of interest" description="Disordered" evidence="1">
    <location>
        <begin position="1"/>
        <end position="28"/>
    </location>
</feature>
<organism evidence="2 3">
    <name type="scientific">Chiloscyllium punctatum</name>
    <name type="common">Brownbanded bambooshark</name>
    <name type="synonym">Hemiscyllium punctatum</name>
    <dbReference type="NCBI Taxonomy" id="137246"/>
    <lineage>
        <taxon>Eukaryota</taxon>
        <taxon>Metazoa</taxon>
        <taxon>Chordata</taxon>
        <taxon>Craniata</taxon>
        <taxon>Vertebrata</taxon>
        <taxon>Chondrichthyes</taxon>
        <taxon>Elasmobranchii</taxon>
        <taxon>Galeomorphii</taxon>
        <taxon>Galeoidea</taxon>
        <taxon>Orectolobiformes</taxon>
        <taxon>Hemiscylliidae</taxon>
        <taxon>Chiloscyllium</taxon>
    </lineage>
</organism>